<protein>
    <submittedName>
        <fullName evidence="2">Uncharacterized protein</fullName>
    </submittedName>
</protein>
<dbReference type="InterPro" id="IPR008969">
    <property type="entry name" value="CarboxyPept-like_regulatory"/>
</dbReference>
<proteinExistence type="predicted"/>
<keyword evidence="3" id="KW-1185">Reference proteome</keyword>
<sequence length="259" mass="29468">MNLFNKHVRRVIRFGSYFGLGFVLLGCFPTITKVFHTPSVAGRVLDVNTMQPAINASVFFSEHPDYKTTTNREGEFSLAALSSTEAVIKMPAHALKQYPLTVQSNDIQDHFFVASSLRMYRIEERNLDSLFIDSQPNIPPTNHRVFLLSDHDINSSFNSPSEFGGCSIALLKNAKRSLYVARKLFNQLHNQSTTLTQTNNSQTLALWLQNAYQHAILNWQMIAQDCPRTTENFLQRDAMIDSIEKESREALSYFNKALL</sequence>
<feature type="transmembrane region" description="Helical" evidence="1">
    <location>
        <begin position="12"/>
        <end position="31"/>
    </location>
</feature>
<accession>A0AA51RTE6</accession>
<gene>
    <name evidence="2" type="ORF">Q9312_18425</name>
</gene>
<organism evidence="2 3">
    <name type="scientific">Pleionea litopenaei</name>
    <dbReference type="NCBI Taxonomy" id="3070815"/>
    <lineage>
        <taxon>Bacteria</taxon>
        <taxon>Pseudomonadati</taxon>
        <taxon>Pseudomonadota</taxon>
        <taxon>Gammaproteobacteria</taxon>
        <taxon>Oceanospirillales</taxon>
        <taxon>Pleioneaceae</taxon>
        <taxon>Pleionea</taxon>
    </lineage>
</organism>
<evidence type="ECO:0000313" key="2">
    <source>
        <dbReference type="EMBL" id="WMS87185.1"/>
    </source>
</evidence>
<dbReference type="EMBL" id="CP133548">
    <property type="protein sequence ID" value="WMS87185.1"/>
    <property type="molecule type" value="Genomic_DNA"/>
</dbReference>
<reference evidence="2 3" key="1">
    <citation type="submission" date="2023-08" db="EMBL/GenBank/DDBJ databases">
        <title>Pleionea litopenaei sp. nov., isolated from stomach of juvenile Litopenaeus vannamei.</title>
        <authorList>
            <person name="Rho A.M."/>
            <person name="Hwang C.Y."/>
        </authorList>
    </citation>
    <scope>NUCLEOTIDE SEQUENCE [LARGE SCALE GENOMIC DNA]</scope>
    <source>
        <strain evidence="2 3">HL-JVS1</strain>
    </source>
</reference>
<dbReference type="SUPFAM" id="SSF49464">
    <property type="entry name" value="Carboxypeptidase regulatory domain-like"/>
    <property type="match status" value="1"/>
</dbReference>
<name>A0AA51RTE6_9GAMM</name>
<evidence type="ECO:0000256" key="1">
    <source>
        <dbReference type="SAM" id="Phobius"/>
    </source>
</evidence>
<dbReference type="PROSITE" id="PS51257">
    <property type="entry name" value="PROKAR_LIPOPROTEIN"/>
    <property type="match status" value="1"/>
</dbReference>
<evidence type="ECO:0000313" key="3">
    <source>
        <dbReference type="Proteomes" id="UP001239782"/>
    </source>
</evidence>
<dbReference type="AlphaFoldDB" id="A0AA51RTE6"/>
<dbReference type="RefSeq" id="WP_309202324.1">
    <property type="nucleotide sequence ID" value="NZ_CP133548.1"/>
</dbReference>
<keyword evidence="1" id="KW-1133">Transmembrane helix</keyword>
<dbReference type="KEGG" id="plei:Q9312_18425"/>
<keyword evidence="1" id="KW-0472">Membrane</keyword>
<dbReference type="Proteomes" id="UP001239782">
    <property type="component" value="Chromosome"/>
</dbReference>
<keyword evidence="1" id="KW-0812">Transmembrane</keyword>